<sequence length="151" mass="17702">MILRRPDVLCVLAPIFMLVEITALFAWVCASGDQSSQWFCVNKPLDKRQSSRRRDDVGCVTQHILVDFWLGIRIVRYGMHPTSCKSVLQPNREPKPVRRSFWERLDEHLRLIFKSAFGIAIHGHRYWCHLNEFCLGALYLLEDILLLCFLE</sequence>
<dbReference type="RefSeq" id="XP_016242820.1">
    <property type="nucleotide sequence ID" value="XM_016398258.1"/>
</dbReference>
<evidence type="ECO:0000313" key="1">
    <source>
        <dbReference type="EMBL" id="KIW22604.1"/>
    </source>
</evidence>
<dbReference type="EMBL" id="KN847046">
    <property type="protein sequence ID" value="KIW22604.1"/>
    <property type="molecule type" value="Genomic_DNA"/>
</dbReference>
<keyword evidence="2" id="KW-1185">Reference proteome</keyword>
<protein>
    <submittedName>
        <fullName evidence="1">Uncharacterized protein</fullName>
    </submittedName>
</protein>
<dbReference type="Proteomes" id="UP000054466">
    <property type="component" value="Unassembled WGS sequence"/>
</dbReference>
<proteinExistence type="predicted"/>
<name>A0A0D2CGG4_9EURO</name>
<dbReference type="VEuPathDB" id="FungiDB:PV07_10885"/>
<gene>
    <name evidence="1" type="ORF">PV07_10885</name>
</gene>
<dbReference type="HOGENOM" id="CLU_1731271_0_0_1"/>
<organism evidence="1 2">
    <name type="scientific">Cladophialophora immunda</name>
    <dbReference type="NCBI Taxonomy" id="569365"/>
    <lineage>
        <taxon>Eukaryota</taxon>
        <taxon>Fungi</taxon>
        <taxon>Dikarya</taxon>
        <taxon>Ascomycota</taxon>
        <taxon>Pezizomycotina</taxon>
        <taxon>Eurotiomycetes</taxon>
        <taxon>Chaetothyriomycetidae</taxon>
        <taxon>Chaetothyriales</taxon>
        <taxon>Herpotrichiellaceae</taxon>
        <taxon>Cladophialophora</taxon>
    </lineage>
</organism>
<evidence type="ECO:0000313" key="2">
    <source>
        <dbReference type="Proteomes" id="UP000054466"/>
    </source>
</evidence>
<dbReference type="GeneID" id="27350079"/>
<accession>A0A0D2CGG4</accession>
<dbReference type="AlphaFoldDB" id="A0A0D2CGG4"/>
<reference evidence="1 2" key="1">
    <citation type="submission" date="2015-01" db="EMBL/GenBank/DDBJ databases">
        <title>The Genome Sequence of Cladophialophora immunda CBS83496.</title>
        <authorList>
            <consortium name="The Broad Institute Genomics Platform"/>
            <person name="Cuomo C."/>
            <person name="de Hoog S."/>
            <person name="Gorbushina A."/>
            <person name="Stielow B."/>
            <person name="Teixiera M."/>
            <person name="Abouelleil A."/>
            <person name="Chapman S.B."/>
            <person name="Priest M."/>
            <person name="Young S.K."/>
            <person name="Wortman J."/>
            <person name="Nusbaum C."/>
            <person name="Birren B."/>
        </authorList>
    </citation>
    <scope>NUCLEOTIDE SEQUENCE [LARGE SCALE GENOMIC DNA]</scope>
    <source>
        <strain evidence="1 2">CBS 83496</strain>
    </source>
</reference>